<proteinExistence type="inferred from homology"/>
<dbReference type="InterPro" id="IPR002730">
    <property type="entry name" value="Rpp29/RNP1"/>
</dbReference>
<dbReference type="HOGENOM" id="CLU_078577_1_0_1"/>
<dbReference type="AlphaFoldDB" id="M2PPS3"/>
<dbReference type="GO" id="GO:0030677">
    <property type="term" value="C:ribonuclease P complex"/>
    <property type="evidence" value="ECO:0007669"/>
    <property type="project" value="InterPro"/>
</dbReference>
<sequence length="290" mass="32310">MFPFGTFGPSEPRDIYTGLPPIDKAQINFSSTTPFTPTYVKSNVTRTSEPARIYASRVQGRQVLLENPARESRSKKKREEKKAIRLAEKAKRDAAVMGRRDARRADMWRLSPSETRYQLFLPLHTLWLGYMSELLALPPPTSLGADVPSAIPNVAATHAKLVKADFHGAIVAVRQSKNPCLVNLTGLVVHETENAFKVITKNDELKLIPKQNSIFMLPIPMFSVGSSQSPAMTAAAPPAPRCSDTDQTETACITVLDIPHMEFELYGNQFCFRAAERAGRKFKHKETIEL</sequence>
<dbReference type="Gene3D" id="2.30.30.210">
    <property type="entry name" value="Ribonuclease P/MRP, subunit p29"/>
    <property type="match status" value="1"/>
</dbReference>
<dbReference type="InterPro" id="IPR023534">
    <property type="entry name" value="Rof/RNase_P-like"/>
</dbReference>
<evidence type="ECO:0000256" key="1">
    <source>
        <dbReference type="ARBA" id="ARBA00004123"/>
    </source>
</evidence>
<gene>
    <name evidence="3" type="ORF">CERSUDRAFT_105107</name>
</gene>
<name>M2PPS3_CERS8</name>
<dbReference type="GO" id="GO:0006364">
    <property type="term" value="P:rRNA processing"/>
    <property type="evidence" value="ECO:0007669"/>
    <property type="project" value="TreeGrafter"/>
</dbReference>
<dbReference type="SMART" id="SM00538">
    <property type="entry name" value="POP4"/>
    <property type="match status" value="1"/>
</dbReference>
<dbReference type="InterPro" id="IPR036980">
    <property type="entry name" value="RNase_P/MRP_Rpp29_sf"/>
</dbReference>
<reference evidence="3 4" key="1">
    <citation type="journal article" date="2012" name="Proc. Natl. Acad. Sci. U.S.A.">
        <title>Comparative genomics of Ceriporiopsis subvermispora and Phanerochaete chrysosporium provide insight into selective ligninolysis.</title>
        <authorList>
            <person name="Fernandez-Fueyo E."/>
            <person name="Ruiz-Duenas F.J."/>
            <person name="Ferreira P."/>
            <person name="Floudas D."/>
            <person name="Hibbett D.S."/>
            <person name="Canessa P."/>
            <person name="Larrondo L.F."/>
            <person name="James T.Y."/>
            <person name="Seelenfreund D."/>
            <person name="Lobos S."/>
            <person name="Polanco R."/>
            <person name="Tello M."/>
            <person name="Honda Y."/>
            <person name="Watanabe T."/>
            <person name="Watanabe T."/>
            <person name="Ryu J.S."/>
            <person name="Kubicek C.P."/>
            <person name="Schmoll M."/>
            <person name="Gaskell J."/>
            <person name="Hammel K.E."/>
            <person name="St John F.J."/>
            <person name="Vanden Wymelenberg A."/>
            <person name="Sabat G."/>
            <person name="Splinter BonDurant S."/>
            <person name="Syed K."/>
            <person name="Yadav J.S."/>
            <person name="Doddapaneni H."/>
            <person name="Subramanian V."/>
            <person name="Lavin J.L."/>
            <person name="Oguiza J.A."/>
            <person name="Perez G."/>
            <person name="Pisabarro A.G."/>
            <person name="Ramirez L."/>
            <person name="Santoyo F."/>
            <person name="Master E."/>
            <person name="Coutinho P.M."/>
            <person name="Henrissat B."/>
            <person name="Lombard V."/>
            <person name="Magnuson J.K."/>
            <person name="Kuees U."/>
            <person name="Hori C."/>
            <person name="Igarashi K."/>
            <person name="Samejima M."/>
            <person name="Held B.W."/>
            <person name="Barry K.W."/>
            <person name="LaButti K.M."/>
            <person name="Lapidus A."/>
            <person name="Lindquist E.A."/>
            <person name="Lucas S.M."/>
            <person name="Riley R."/>
            <person name="Salamov A.A."/>
            <person name="Hoffmeister D."/>
            <person name="Schwenk D."/>
            <person name="Hadar Y."/>
            <person name="Yarden O."/>
            <person name="de Vries R.P."/>
            <person name="Wiebenga A."/>
            <person name="Stenlid J."/>
            <person name="Eastwood D."/>
            <person name="Grigoriev I.V."/>
            <person name="Berka R.M."/>
            <person name="Blanchette R.A."/>
            <person name="Kersten P."/>
            <person name="Martinez A.T."/>
            <person name="Vicuna R."/>
            <person name="Cullen D."/>
        </authorList>
    </citation>
    <scope>NUCLEOTIDE SEQUENCE [LARGE SCALE GENOMIC DNA]</scope>
    <source>
        <strain evidence="3 4">B</strain>
    </source>
</reference>
<dbReference type="Pfam" id="PF01868">
    <property type="entry name" value="RNase_P-MRP_p29"/>
    <property type="match status" value="1"/>
</dbReference>
<dbReference type="Proteomes" id="UP000016930">
    <property type="component" value="Unassembled WGS sequence"/>
</dbReference>
<dbReference type="GO" id="GO:0000172">
    <property type="term" value="C:ribonuclease MRP complex"/>
    <property type="evidence" value="ECO:0007669"/>
    <property type="project" value="InterPro"/>
</dbReference>
<dbReference type="GO" id="GO:0033204">
    <property type="term" value="F:ribonuclease P RNA binding"/>
    <property type="evidence" value="ECO:0007669"/>
    <property type="project" value="InterPro"/>
</dbReference>
<dbReference type="STRING" id="914234.M2PPS3"/>
<evidence type="ECO:0000313" key="3">
    <source>
        <dbReference type="EMBL" id="EMD38514.1"/>
    </source>
</evidence>
<comment type="similarity">
    <text evidence="2">Belongs to the eukaryotic/archaeal RNase P protein component 1 family.</text>
</comment>
<dbReference type="InterPro" id="IPR016848">
    <property type="entry name" value="RNase_P/MRP_Rpp29-subunit"/>
</dbReference>
<accession>M2PPS3</accession>
<dbReference type="GO" id="GO:0001682">
    <property type="term" value="P:tRNA 5'-leader removal"/>
    <property type="evidence" value="ECO:0007669"/>
    <property type="project" value="InterPro"/>
</dbReference>
<protein>
    <submittedName>
        <fullName evidence="3">Uncharacterized protein</fullName>
    </submittedName>
</protein>
<dbReference type="EMBL" id="KB445795">
    <property type="protein sequence ID" value="EMD38514.1"/>
    <property type="molecule type" value="Genomic_DNA"/>
</dbReference>
<dbReference type="GO" id="GO:0005634">
    <property type="term" value="C:nucleus"/>
    <property type="evidence" value="ECO:0007669"/>
    <property type="project" value="UniProtKB-SubCell"/>
</dbReference>
<comment type="subcellular location">
    <subcellularLocation>
        <location evidence="1">Nucleus</location>
    </subcellularLocation>
</comment>
<dbReference type="PANTHER" id="PTHR13348:SF0">
    <property type="entry name" value="RIBONUCLEASE P PROTEIN SUBUNIT P29"/>
    <property type="match status" value="1"/>
</dbReference>
<evidence type="ECO:0000256" key="2">
    <source>
        <dbReference type="ARBA" id="ARBA00006181"/>
    </source>
</evidence>
<keyword evidence="4" id="KW-1185">Reference proteome</keyword>
<dbReference type="OrthoDB" id="124041at2759"/>
<organism evidence="3 4">
    <name type="scientific">Ceriporiopsis subvermispora (strain B)</name>
    <name type="common">White-rot fungus</name>
    <name type="synonym">Gelatoporia subvermispora</name>
    <dbReference type="NCBI Taxonomy" id="914234"/>
    <lineage>
        <taxon>Eukaryota</taxon>
        <taxon>Fungi</taxon>
        <taxon>Dikarya</taxon>
        <taxon>Basidiomycota</taxon>
        <taxon>Agaricomycotina</taxon>
        <taxon>Agaricomycetes</taxon>
        <taxon>Polyporales</taxon>
        <taxon>Gelatoporiaceae</taxon>
        <taxon>Gelatoporia</taxon>
    </lineage>
</organism>
<dbReference type="PANTHER" id="PTHR13348">
    <property type="entry name" value="RIBONUCLEASE P SUBUNIT P29"/>
    <property type="match status" value="1"/>
</dbReference>
<dbReference type="SUPFAM" id="SSF101744">
    <property type="entry name" value="Rof/RNase P subunit-like"/>
    <property type="match status" value="1"/>
</dbReference>
<evidence type="ECO:0000313" key="4">
    <source>
        <dbReference type="Proteomes" id="UP000016930"/>
    </source>
</evidence>